<evidence type="ECO:0000313" key="2">
    <source>
        <dbReference type="EMBL" id="NMH26946.1"/>
    </source>
</evidence>
<reference evidence="2" key="1">
    <citation type="submission" date="2020-02" db="EMBL/GenBank/DDBJ databases">
        <title>Flavobacterium sp. genome.</title>
        <authorList>
            <person name="Jung H.S."/>
            <person name="Baek J.H."/>
            <person name="Jeon C.O."/>
        </authorList>
    </citation>
    <scope>NUCLEOTIDE SEQUENCE</scope>
    <source>
        <strain evidence="2">SE-s28</strain>
    </source>
</reference>
<evidence type="ECO:0000313" key="3">
    <source>
        <dbReference type="Proteomes" id="UP000712080"/>
    </source>
</evidence>
<comment type="caution">
    <text evidence="2">The sequence shown here is derived from an EMBL/GenBank/DDBJ whole genome shotgun (WGS) entry which is preliminary data.</text>
</comment>
<dbReference type="AlphaFoldDB" id="A0A972FY26"/>
<keyword evidence="1" id="KW-0732">Signal</keyword>
<accession>A0A972FY26</accession>
<keyword evidence="3" id="KW-1185">Reference proteome</keyword>
<proteinExistence type="predicted"/>
<sequence length="140" mass="16338">MKQLALAAFLLVSAIGFAQIDSQVRYNSNHRQFYQWNAEKQDYELRDDEYETSLIDVREINSNRNGYVVISLTDDGKTRMYHGSITGFKKDGDQDVWALRSKILKSKLVYDPVKKTIIYSFEASDDRYMKIFVFDLVSDL</sequence>
<gene>
    <name evidence="2" type="ORF">G6047_02780</name>
</gene>
<evidence type="ECO:0000256" key="1">
    <source>
        <dbReference type="SAM" id="SignalP"/>
    </source>
</evidence>
<organism evidence="2 3">
    <name type="scientific">Flavobacterium silvaticum</name>
    <dbReference type="NCBI Taxonomy" id="1852020"/>
    <lineage>
        <taxon>Bacteria</taxon>
        <taxon>Pseudomonadati</taxon>
        <taxon>Bacteroidota</taxon>
        <taxon>Flavobacteriia</taxon>
        <taxon>Flavobacteriales</taxon>
        <taxon>Flavobacteriaceae</taxon>
        <taxon>Flavobacterium</taxon>
    </lineage>
</organism>
<dbReference type="EMBL" id="JAAMPU010000097">
    <property type="protein sequence ID" value="NMH26946.1"/>
    <property type="molecule type" value="Genomic_DNA"/>
</dbReference>
<dbReference type="RefSeq" id="WP_169525952.1">
    <property type="nucleotide sequence ID" value="NZ_JAAMPU010000097.1"/>
</dbReference>
<feature type="signal peptide" evidence="1">
    <location>
        <begin position="1"/>
        <end position="18"/>
    </location>
</feature>
<name>A0A972FY26_9FLAO</name>
<protein>
    <submittedName>
        <fullName evidence="2">Uncharacterized protein</fullName>
    </submittedName>
</protein>
<feature type="chain" id="PRO_5037490998" evidence="1">
    <location>
        <begin position="19"/>
        <end position="140"/>
    </location>
</feature>
<dbReference type="Proteomes" id="UP000712080">
    <property type="component" value="Unassembled WGS sequence"/>
</dbReference>